<protein>
    <recommendedName>
        <fullName evidence="5">Plant bHLH transcription factor ACT-like domain-containing protein</fullName>
    </recommendedName>
</protein>
<sequence>MRLAQKAEKQSEGASENPKTASCSSSSSRACTNSSVSSLSPTSEDGFTARFGGGETAEVEATVIQNHVSLKVRCKRGRGQILRAIISIENLKLSILHLTISTSFDFVFYSFNLKIEDGCKVRSADEIATAVHQIFEQINAPTLEDKRVDLVSSGVRGASRRRRRQSSSFLRWFSFGFSVVSSSSPSCQGSGSGDSPGEIFAREEFRSGVGFTSSGVKARRRVVAVGEALFLGFSSGRFPLSSASREGCAWRWTLGSCYGSWWLVSGSTSWVLMQSGGDFRSGGPPWCLGGSVTNDFLPMVVSAVIACRPFPFRECVRSKWTFMIASALYLKVVLIEYRFLLSGYEVSGSWALSFGGRRQHR</sequence>
<dbReference type="InterPro" id="IPR054502">
    <property type="entry name" value="bHLH-TF_ACT-like_plant"/>
</dbReference>
<dbReference type="GO" id="GO:0003677">
    <property type="term" value="F:DNA binding"/>
    <property type="evidence" value="ECO:0007669"/>
    <property type="project" value="UniProtKB-KW"/>
</dbReference>
<proteinExistence type="predicted"/>
<dbReference type="Pfam" id="PF22754">
    <property type="entry name" value="bHLH-TF_ACT-like_plant"/>
    <property type="match status" value="1"/>
</dbReference>
<feature type="domain" description="Plant bHLH transcription factor ACT-like" evidence="5">
    <location>
        <begin position="58"/>
        <end position="135"/>
    </location>
</feature>
<evidence type="ECO:0000256" key="3">
    <source>
        <dbReference type="ARBA" id="ARBA00023242"/>
    </source>
</evidence>
<feature type="compositionally biased region" description="Low complexity" evidence="4">
    <location>
        <begin position="20"/>
        <end position="43"/>
    </location>
</feature>
<dbReference type="Proteomes" id="UP000712281">
    <property type="component" value="Unassembled WGS sequence"/>
</dbReference>
<dbReference type="GO" id="GO:0010052">
    <property type="term" value="P:guard cell differentiation"/>
    <property type="evidence" value="ECO:0007669"/>
    <property type="project" value="InterPro"/>
</dbReference>
<dbReference type="PANTHER" id="PTHR46684:SF16">
    <property type="entry name" value="TRANSCRIPTION FACTOR BHLH67-LIKE ISOFORM X2"/>
    <property type="match status" value="1"/>
</dbReference>
<dbReference type="InterPro" id="IPR044283">
    <property type="entry name" value="FAMA/SPEECHLESS/MUTE-like"/>
</dbReference>
<name>A0A8S9IGB2_BRACR</name>
<evidence type="ECO:0000256" key="1">
    <source>
        <dbReference type="ARBA" id="ARBA00004123"/>
    </source>
</evidence>
<organism evidence="6 7">
    <name type="scientific">Brassica cretica</name>
    <name type="common">Mustard</name>
    <dbReference type="NCBI Taxonomy" id="69181"/>
    <lineage>
        <taxon>Eukaryota</taxon>
        <taxon>Viridiplantae</taxon>
        <taxon>Streptophyta</taxon>
        <taxon>Embryophyta</taxon>
        <taxon>Tracheophyta</taxon>
        <taxon>Spermatophyta</taxon>
        <taxon>Magnoliopsida</taxon>
        <taxon>eudicotyledons</taxon>
        <taxon>Gunneridae</taxon>
        <taxon>Pentapetalae</taxon>
        <taxon>rosids</taxon>
        <taxon>malvids</taxon>
        <taxon>Brassicales</taxon>
        <taxon>Brassicaceae</taxon>
        <taxon>Brassiceae</taxon>
        <taxon>Brassica</taxon>
    </lineage>
</organism>
<evidence type="ECO:0000313" key="6">
    <source>
        <dbReference type="EMBL" id="KAF2568376.1"/>
    </source>
</evidence>
<comment type="caution">
    <text evidence="6">The sequence shown here is derived from an EMBL/GenBank/DDBJ whole genome shotgun (WGS) entry which is preliminary data.</text>
</comment>
<accession>A0A8S9IGB2</accession>
<evidence type="ECO:0000256" key="4">
    <source>
        <dbReference type="SAM" id="MobiDB-lite"/>
    </source>
</evidence>
<reference evidence="6" key="1">
    <citation type="submission" date="2019-12" db="EMBL/GenBank/DDBJ databases">
        <title>Genome sequencing and annotation of Brassica cretica.</title>
        <authorList>
            <person name="Studholme D.J."/>
            <person name="Sarris P.F."/>
        </authorList>
    </citation>
    <scope>NUCLEOTIDE SEQUENCE</scope>
    <source>
        <strain evidence="6">PFS-001/15</strain>
        <tissue evidence="6">Leaf</tissue>
    </source>
</reference>
<dbReference type="GO" id="GO:0005634">
    <property type="term" value="C:nucleus"/>
    <property type="evidence" value="ECO:0007669"/>
    <property type="project" value="UniProtKB-SubCell"/>
</dbReference>
<feature type="region of interest" description="Disordered" evidence="4">
    <location>
        <begin position="1"/>
        <end position="43"/>
    </location>
</feature>
<evidence type="ECO:0000256" key="2">
    <source>
        <dbReference type="ARBA" id="ARBA00023125"/>
    </source>
</evidence>
<feature type="compositionally biased region" description="Basic and acidic residues" evidence="4">
    <location>
        <begin position="1"/>
        <end position="11"/>
    </location>
</feature>
<gene>
    <name evidence="6" type="ORF">F2Q68_00026343</name>
</gene>
<dbReference type="AlphaFoldDB" id="A0A8S9IGB2"/>
<comment type="subcellular location">
    <subcellularLocation>
        <location evidence="1">Nucleus</location>
    </subcellularLocation>
</comment>
<dbReference type="GO" id="GO:0045893">
    <property type="term" value="P:positive regulation of DNA-templated transcription"/>
    <property type="evidence" value="ECO:0007669"/>
    <property type="project" value="TreeGrafter"/>
</dbReference>
<dbReference type="EMBL" id="QGKW02001911">
    <property type="protein sequence ID" value="KAF2568376.1"/>
    <property type="molecule type" value="Genomic_DNA"/>
</dbReference>
<evidence type="ECO:0000313" key="7">
    <source>
        <dbReference type="Proteomes" id="UP000712281"/>
    </source>
</evidence>
<keyword evidence="2" id="KW-0238">DNA-binding</keyword>
<dbReference type="PANTHER" id="PTHR46684">
    <property type="entry name" value="TRANSCRIPTION FACTOR FAMA"/>
    <property type="match status" value="1"/>
</dbReference>
<evidence type="ECO:0000259" key="5">
    <source>
        <dbReference type="Pfam" id="PF22754"/>
    </source>
</evidence>
<dbReference type="GO" id="GO:0003700">
    <property type="term" value="F:DNA-binding transcription factor activity"/>
    <property type="evidence" value="ECO:0007669"/>
    <property type="project" value="InterPro"/>
</dbReference>
<keyword evidence="3" id="KW-0539">Nucleus</keyword>